<gene>
    <name evidence="6" type="primary">ytaF</name>
    <name evidence="6" type="ORF">PRVXT_000785</name>
</gene>
<feature type="transmembrane region" description="Helical" evidence="5">
    <location>
        <begin position="131"/>
        <end position="150"/>
    </location>
</feature>
<keyword evidence="4 5" id="KW-0472">Membrane</keyword>
<dbReference type="InterPro" id="IPR003810">
    <property type="entry name" value="Mntp/YtaF"/>
</dbReference>
<dbReference type="AlphaFoldDB" id="A0AAU7VNH2"/>
<evidence type="ECO:0000256" key="1">
    <source>
        <dbReference type="ARBA" id="ARBA00022475"/>
    </source>
</evidence>
<feature type="transmembrane region" description="Helical" evidence="5">
    <location>
        <begin position="33"/>
        <end position="56"/>
    </location>
</feature>
<evidence type="ECO:0000256" key="5">
    <source>
        <dbReference type="SAM" id="Phobius"/>
    </source>
</evidence>
<dbReference type="PANTHER" id="PTHR35529:SF2">
    <property type="entry name" value="SPORULATION PROTEIN YTAF-RELATED"/>
    <property type="match status" value="1"/>
</dbReference>
<accession>A0AAU7VNH2</accession>
<keyword evidence="3 5" id="KW-1133">Transmembrane helix</keyword>
<dbReference type="Pfam" id="PF02659">
    <property type="entry name" value="Mntp"/>
    <property type="match status" value="1"/>
</dbReference>
<reference evidence="6" key="2">
    <citation type="submission" date="2024-06" db="EMBL/GenBank/DDBJ databases">
        <authorList>
            <person name="Petrova K.O."/>
            <person name="Toshchakov S.V."/>
            <person name="Boltjanskaja Y.V."/>
            <person name="Kevbrin V."/>
        </authorList>
    </citation>
    <scope>NUCLEOTIDE SEQUENCE</scope>
    <source>
        <strain evidence="6">Z-910T</strain>
    </source>
</reference>
<proteinExistence type="predicted"/>
<feature type="transmembrane region" description="Helical" evidence="5">
    <location>
        <begin position="157"/>
        <end position="177"/>
    </location>
</feature>
<keyword evidence="1" id="KW-1003">Cell membrane</keyword>
<dbReference type="RefSeq" id="WP_350344387.1">
    <property type="nucleotide sequence ID" value="NZ_CP158367.1"/>
</dbReference>
<name>A0AAU7VNH2_9FIRM</name>
<evidence type="ECO:0000313" key="6">
    <source>
        <dbReference type="EMBL" id="XBX75644.1"/>
    </source>
</evidence>
<feature type="transmembrane region" description="Helical" evidence="5">
    <location>
        <begin position="68"/>
        <end position="90"/>
    </location>
</feature>
<evidence type="ECO:0000256" key="2">
    <source>
        <dbReference type="ARBA" id="ARBA00022692"/>
    </source>
</evidence>
<protein>
    <submittedName>
        <fullName evidence="6">Sporulation membrane protein YtaF</fullName>
    </submittedName>
</protein>
<organism evidence="6">
    <name type="scientific">Proteinivorax tanatarense</name>
    <dbReference type="NCBI Taxonomy" id="1260629"/>
    <lineage>
        <taxon>Bacteria</taxon>
        <taxon>Bacillati</taxon>
        <taxon>Bacillota</taxon>
        <taxon>Clostridia</taxon>
        <taxon>Eubacteriales</taxon>
        <taxon>Proteinivoracaceae</taxon>
        <taxon>Proteinivorax</taxon>
    </lineage>
</organism>
<evidence type="ECO:0000256" key="3">
    <source>
        <dbReference type="ARBA" id="ARBA00022989"/>
    </source>
</evidence>
<sequence>MEVWAMLLLGMAVSIDGLGAGVAYGINKVRMSTITIILVSIASGFAIYLSLLGGRIFSNFVTPNTSEYIGAAILMIMGLFLFGNGLKTLLSKAKQVGFNHRKWYLNILAILKQPMAADIDKSGTISYYEGVLLGVALAMDAFGAGFGAALSGANPELLALTVVLFKGIMLSTGLYVGNLFSNLSWQGILVLLPGIIFFTLGAINLL</sequence>
<dbReference type="InterPro" id="IPR014205">
    <property type="entry name" value="Spore_YtaF"/>
</dbReference>
<dbReference type="EMBL" id="CP158367">
    <property type="protein sequence ID" value="XBX75644.1"/>
    <property type="molecule type" value="Genomic_DNA"/>
</dbReference>
<dbReference type="NCBIfam" id="TIGR02840">
    <property type="entry name" value="spore_YtaF"/>
    <property type="match status" value="1"/>
</dbReference>
<dbReference type="PANTHER" id="PTHR35529">
    <property type="entry name" value="MANGANESE EFFLUX PUMP MNTP-RELATED"/>
    <property type="match status" value="1"/>
</dbReference>
<reference evidence="6" key="1">
    <citation type="journal article" date="2013" name="Extremophiles">
        <title>Proteinivorax tanatarense gen. nov., sp. nov., an anaerobic, haloalkaliphilic, proteolytic bacterium isolated from a decaying algal bloom, and proposal of Proteinivoraceae fam. nov.</title>
        <authorList>
            <person name="Kevbrin V."/>
            <person name="Boltyanskaya Y."/>
            <person name="Zhilina T."/>
            <person name="Kolganova T."/>
            <person name="Lavrentjeva E."/>
            <person name="Kuznetsov B."/>
        </authorList>
    </citation>
    <scope>NUCLEOTIDE SEQUENCE</scope>
    <source>
        <strain evidence="6">Z-910T</strain>
    </source>
</reference>
<evidence type="ECO:0000256" key="4">
    <source>
        <dbReference type="ARBA" id="ARBA00023136"/>
    </source>
</evidence>
<feature type="transmembrane region" description="Helical" evidence="5">
    <location>
        <begin position="183"/>
        <end position="205"/>
    </location>
</feature>
<keyword evidence="2 5" id="KW-0812">Transmembrane</keyword>
<feature type="transmembrane region" description="Helical" evidence="5">
    <location>
        <begin position="6"/>
        <end position="26"/>
    </location>
</feature>